<comment type="caution">
    <text evidence="1">The sequence shown here is derived from an EMBL/GenBank/DDBJ whole genome shotgun (WGS) entry which is preliminary data.</text>
</comment>
<evidence type="ECO:0000313" key="1">
    <source>
        <dbReference type="EMBL" id="EKF25453.1"/>
    </source>
</evidence>
<reference evidence="1 2" key="1">
    <citation type="journal article" date="2012" name="J. Bacteriol.">
        <title>Genome sequence of Mycobacterium hassiacum DSM 44199, a rare source of heat-stable mycobacterial proteins.</title>
        <authorList>
            <person name="Tiago I."/>
            <person name="Maranha A."/>
            <person name="Mendes V."/>
            <person name="Alarico S."/>
            <person name="Moynihan P.J."/>
            <person name="Clarke A.J."/>
            <person name="Macedo-Ribeiro S."/>
            <person name="Pereira P.J."/>
            <person name="Empadinhas N."/>
        </authorList>
    </citation>
    <scope>NUCLEOTIDE SEQUENCE [LARGE SCALE GENOMIC DNA]</scope>
    <source>
        <strain evidence="2">DSM 44199 / CIP 105218 / JCM 12690 / 3849</strain>
    </source>
</reference>
<dbReference type="eggNOG" id="COG3021">
    <property type="taxonomic scope" value="Bacteria"/>
</dbReference>
<keyword evidence="1" id="KW-0540">Nuclease</keyword>
<dbReference type="EMBL" id="AMRA01000015">
    <property type="protein sequence ID" value="EKF25453.1"/>
    <property type="molecule type" value="Genomic_DNA"/>
</dbReference>
<gene>
    <name evidence="1" type="ORF">C731_0566</name>
</gene>
<keyword evidence="1" id="KW-0255">Endonuclease</keyword>
<keyword evidence="1" id="KW-0378">Hydrolase</keyword>
<dbReference type="AlphaFoldDB" id="K5B9H4"/>
<dbReference type="Gene3D" id="3.60.10.10">
    <property type="entry name" value="Endonuclease/exonuclease/phosphatase"/>
    <property type="match status" value="1"/>
</dbReference>
<dbReference type="GO" id="GO:0004527">
    <property type="term" value="F:exonuclease activity"/>
    <property type="evidence" value="ECO:0007669"/>
    <property type="project" value="UniProtKB-KW"/>
</dbReference>
<dbReference type="InterPro" id="IPR036691">
    <property type="entry name" value="Endo/exonu/phosph_ase_sf"/>
</dbReference>
<dbReference type="InterPro" id="IPR005135">
    <property type="entry name" value="Endo/exonuclease/phosphatase"/>
</dbReference>
<dbReference type="OrthoDB" id="2340043at2"/>
<keyword evidence="1" id="KW-0269">Exonuclease</keyword>
<dbReference type="SUPFAM" id="SSF56219">
    <property type="entry name" value="DNase I-like"/>
    <property type="match status" value="1"/>
</dbReference>
<evidence type="ECO:0000313" key="2">
    <source>
        <dbReference type="Proteomes" id="UP000006265"/>
    </source>
</evidence>
<proteinExistence type="predicted"/>
<protein>
    <submittedName>
        <fullName evidence="1">Endonuclease/Exonuclease/phosphatase family protein</fullName>
    </submittedName>
</protein>
<dbReference type="GO" id="GO:0004519">
    <property type="term" value="F:endonuclease activity"/>
    <property type="evidence" value="ECO:0007669"/>
    <property type="project" value="UniProtKB-KW"/>
</dbReference>
<name>K5B9H4_MYCHD</name>
<dbReference type="Pfam" id="PF03372">
    <property type="entry name" value="Exo_endo_phos"/>
    <property type="match status" value="1"/>
</dbReference>
<organism evidence="1 2">
    <name type="scientific">Mycolicibacterium hassiacum (strain DSM 44199 / CIP 105218 / JCM 12690 / 3849)</name>
    <name type="common">Mycobacterium hassiacum</name>
    <dbReference type="NCBI Taxonomy" id="1122247"/>
    <lineage>
        <taxon>Bacteria</taxon>
        <taxon>Bacillati</taxon>
        <taxon>Actinomycetota</taxon>
        <taxon>Actinomycetes</taxon>
        <taxon>Mycobacteriales</taxon>
        <taxon>Mycobacteriaceae</taxon>
        <taxon>Mycolicibacterium</taxon>
    </lineage>
</organism>
<sequence length="318" mass="33432">MIRHLATAAGVLASLLAAVALLIRFVPIRSEVVLALAAAAPYLTAAAVLGLVCFVVARRRPATVVAAILCVALIVLLLPRYLGPDPAPANSVPVRVLSLNLGMGQADPQSVRSAAESADVLVLQELTPQAAHGLAQAGIEEVFAHRVIEPRPGAAGIGVYSRYPIVDHTIVPGYSMPMLRARLEIDGVPLRATVLAVHIAAPLVSPLQYFTADIDRFPQTLRDVARDAGPGPVIVAGDFNATRDMLPFRRLLDTGYHDAAEQAGAGLVRTFPSGRRYPPLLGIDHVLVRNCVATSAATVPVAGSDHRGLLATVQVPVE</sequence>
<keyword evidence="2" id="KW-1185">Reference proteome</keyword>
<dbReference type="PATRIC" id="fig|1122247.3.peg.542"/>
<dbReference type="STRING" id="1122247.GCA_000379865_02011"/>
<dbReference type="Proteomes" id="UP000006265">
    <property type="component" value="Unassembled WGS sequence"/>
</dbReference>
<accession>K5B9H4</accession>